<dbReference type="Proteomes" id="UP000295703">
    <property type="component" value="Unassembled WGS sequence"/>
</dbReference>
<keyword evidence="2 6" id="KW-0812">Transmembrane</keyword>
<feature type="domain" description="Major facilitator superfamily (MFS) profile" evidence="7">
    <location>
        <begin position="90"/>
        <end position="454"/>
    </location>
</feature>
<feature type="transmembrane region" description="Helical" evidence="6">
    <location>
        <begin position="131"/>
        <end position="151"/>
    </location>
</feature>
<dbReference type="STRING" id="5466.A0A4R8S0V2"/>
<evidence type="ECO:0000313" key="9">
    <source>
        <dbReference type="Proteomes" id="UP000295703"/>
    </source>
</evidence>
<feature type="transmembrane region" description="Helical" evidence="6">
    <location>
        <begin position="303"/>
        <end position="324"/>
    </location>
</feature>
<feature type="transmembrane region" description="Helical" evidence="6">
    <location>
        <begin position="244"/>
        <end position="264"/>
    </location>
</feature>
<feature type="transmembrane region" description="Helical" evidence="6">
    <location>
        <begin position="390"/>
        <end position="408"/>
    </location>
</feature>
<feature type="transmembrane region" description="Helical" evidence="6">
    <location>
        <begin position="216"/>
        <end position="237"/>
    </location>
</feature>
<feature type="compositionally biased region" description="Basic and acidic residues" evidence="5">
    <location>
        <begin position="36"/>
        <end position="50"/>
    </location>
</feature>
<keyword evidence="3 6" id="KW-1133">Transmembrane helix</keyword>
<feature type="transmembrane region" description="Helical" evidence="6">
    <location>
        <begin position="163"/>
        <end position="196"/>
    </location>
</feature>
<accession>A0A4R8S0V2</accession>
<dbReference type="Gene3D" id="1.20.1250.20">
    <property type="entry name" value="MFS general substrate transporter like domains"/>
    <property type="match status" value="1"/>
</dbReference>
<sequence length="454" mass="48922">MRTDNDVREAEESSRRTSSDPPRDDVEEYADIVPADSKKPKREDPDHADLSKTPSGVLNFQDDPVSRHQSHVDPPYEAYSRFSDHRKHVIVAVISWCGLLSPISSTAVLSALPEVASEYRTSGDVISLSNALYLVFMALSPCFWGPLSQVYGRKWTCTITPSLFLACSVGTALGPNVAAFFVFRVLTAFAGTSFLVTGPAVIGDLYHPTARATAMGWFLSGTLIGPTIGPVLGGLIVTYSSWRAIFWLQTALAGVGVVGAVLLLPETLQHLESAGLAGLPIRKKLSVLWTMTNPARVVRLLRFPNLVLVALASGSLVWNMYGMLTPIRYVLNPRFALTSPAQSGLFYLAPRVRVTSRERSSAGGTPTTPLNTYCLDVVPGRSAEVIAGNFMVRYLVGAAGSAVVLPAVDKIGVGWFSTVSAAFLVCGAVGVWAVALWGTSWRRRVNEKMASSES</sequence>
<protein>
    <submittedName>
        <fullName evidence="8">MFS antiporter QDR3</fullName>
    </submittedName>
</protein>
<evidence type="ECO:0000259" key="7">
    <source>
        <dbReference type="PROSITE" id="PS50850"/>
    </source>
</evidence>
<keyword evidence="9" id="KW-1185">Reference proteome</keyword>
<dbReference type="PROSITE" id="PS50850">
    <property type="entry name" value="MFS"/>
    <property type="match status" value="1"/>
</dbReference>
<dbReference type="PANTHER" id="PTHR23502">
    <property type="entry name" value="MAJOR FACILITATOR SUPERFAMILY"/>
    <property type="match status" value="1"/>
</dbReference>
<dbReference type="Pfam" id="PF07690">
    <property type="entry name" value="MFS_1"/>
    <property type="match status" value="1"/>
</dbReference>
<gene>
    <name evidence="8" type="primary">QDR3-0</name>
    <name evidence="8" type="ORF">CTRI78_v000319</name>
</gene>
<name>A0A4R8S0V2_COLTR</name>
<evidence type="ECO:0000256" key="6">
    <source>
        <dbReference type="SAM" id="Phobius"/>
    </source>
</evidence>
<feature type="region of interest" description="Disordered" evidence="5">
    <location>
        <begin position="1"/>
        <end position="72"/>
    </location>
</feature>
<feature type="transmembrane region" description="Helical" evidence="6">
    <location>
        <begin position="414"/>
        <end position="439"/>
    </location>
</feature>
<comment type="subcellular location">
    <subcellularLocation>
        <location evidence="1">Membrane</location>
        <topology evidence="1">Multi-pass membrane protein</topology>
    </subcellularLocation>
</comment>
<dbReference type="SUPFAM" id="SSF103473">
    <property type="entry name" value="MFS general substrate transporter"/>
    <property type="match status" value="2"/>
</dbReference>
<evidence type="ECO:0000256" key="1">
    <source>
        <dbReference type="ARBA" id="ARBA00004141"/>
    </source>
</evidence>
<dbReference type="GO" id="GO:0005886">
    <property type="term" value="C:plasma membrane"/>
    <property type="evidence" value="ECO:0007669"/>
    <property type="project" value="TreeGrafter"/>
</dbReference>
<reference evidence="8 9" key="1">
    <citation type="submission" date="2018-12" db="EMBL/GenBank/DDBJ databases">
        <title>Genome sequence and assembly of Colletotrichum trifolii.</title>
        <authorList>
            <person name="Gan P."/>
            <person name="Shirasu K."/>
        </authorList>
    </citation>
    <scope>NUCLEOTIDE SEQUENCE [LARGE SCALE GENOMIC DNA]</scope>
    <source>
        <strain evidence="8 9">543-2</strain>
    </source>
</reference>
<dbReference type="EMBL" id="RYZW01000002">
    <property type="protein sequence ID" value="TDZ74750.1"/>
    <property type="molecule type" value="Genomic_DNA"/>
</dbReference>
<feature type="transmembrane region" description="Helical" evidence="6">
    <location>
        <begin position="89"/>
        <end position="111"/>
    </location>
</feature>
<dbReference type="GO" id="GO:0022857">
    <property type="term" value="F:transmembrane transporter activity"/>
    <property type="evidence" value="ECO:0007669"/>
    <property type="project" value="InterPro"/>
</dbReference>
<evidence type="ECO:0000256" key="2">
    <source>
        <dbReference type="ARBA" id="ARBA00022692"/>
    </source>
</evidence>
<dbReference type="InterPro" id="IPR036259">
    <property type="entry name" value="MFS_trans_sf"/>
</dbReference>
<proteinExistence type="predicted"/>
<keyword evidence="4 6" id="KW-0472">Membrane</keyword>
<organism evidence="8 9">
    <name type="scientific">Colletotrichum trifolii</name>
    <dbReference type="NCBI Taxonomy" id="5466"/>
    <lineage>
        <taxon>Eukaryota</taxon>
        <taxon>Fungi</taxon>
        <taxon>Dikarya</taxon>
        <taxon>Ascomycota</taxon>
        <taxon>Pezizomycotina</taxon>
        <taxon>Sordariomycetes</taxon>
        <taxon>Hypocreomycetidae</taxon>
        <taxon>Glomerellales</taxon>
        <taxon>Glomerellaceae</taxon>
        <taxon>Colletotrichum</taxon>
        <taxon>Colletotrichum orbiculare species complex</taxon>
    </lineage>
</organism>
<dbReference type="InterPro" id="IPR020846">
    <property type="entry name" value="MFS_dom"/>
</dbReference>
<feature type="compositionally biased region" description="Basic and acidic residues" evidence="5">
    <location>
        <begin position="1"/>
        <end position="24"/>
    </location>
</feature>
<evidence type="ECO:0000256" key="3">
    <source>
        <dbReference type="ARBA" id="ARBA00022989"/>
    </source>
</evidence>
<dbReference type="InterPro" id="IPR011701">
    <property type="entry name" value="MFS"/>
</dbReference>
<evidence type="ECO:0000313" key="8">
    <source>
        <dbReference type="EMBL" id="TDZ74750.1"/>
    </source>
</evidence>
<dbReference type="AlphaFoldDB" id="A0A4R8S0V2"/>
<comment type="caution">
    <text evidence="8">The sequence shown here is derived from an EMBL/GenBank/DDBJ whole genome shotgun (WGS) entry which is preliminary data.</text>
</comment>
<evidence type="ECO:0000256" key="4">
    <source>
        <dbReference type="ARBA" id="ARBA00023136"/>
    </source>
</evidence>
<dbReference type="PANTHER" id="PTHR23502:SF64">
    <property type="entry name" value="TRANSPORTER, PUTATIVE (AFU_ORTHOLOGUE AFUA_3G11760)-RELATED"/>
    <property type="match status" value="1"/>
</dbReference>
<evidence type="ECO:0000256" key="5">
    <source>
        <dbReference type="SAM" id="MobiDB-lite"/>
    </source>
</evidence>